<reference evidence="3 4" key="1">
    <citation type="journal article" date="2016" name="Genome Biol. Evol.">
        <title>Divergent and convergent evolution of fungal pathogenicity.</title>
        <authorList>
            <person name="Shang Y."/>
            <person name="Xiao G."/>
            <person name="Zheng P."/>
            <person name="Cen K."/>
            <person name="Zhan S."/>
            <person name="Wang C."/>
        </authorList>
    </citation>
    <scope>NUCLEOTIDE SEQUENCE [LARGE SCALE GENOMIC DNA]</scope>
    <source>
        <strain evidence="3 4">RCEF 264</strain>
    </source>
</reference>
<dbReference type="AlphaFoldDB" id="A0A167N743"/>
<comment type="caution">
    <text evidence="3">The sequence shown here is derived from an EMBL/GenBank/DDBJ whole genome shotgun (WGS) entry which is preliminary data.</text>
</comment>
<evidence type="ECO:0000256" key="2">
    <source>
        <dbReference type="SAM" id="MobiDB-lite"/>
    </source>
</evidence>
<name>A0A167N743_9HYPO</name>
<feature type="compositionally biased region" description="Acidic residues" evidence="2">
    <location>
        <begin position="178"/>
        <end position="197"/>
    </location>
</feature>
<dbReference type="STRING" id="1081102.A0A167N743"/>
<keyword evidence="4" id="KW-1185">Reference proteome</keyword>
<gene>
    <name evidence="3" type="ORF">SPI_08303</name>
</gene>
<feature type="region of interest" description="Disordered" evidence="2">
    <location>
        <begin position="172"/>
        <end position="208"/>
    </location>
</feature>
<feature type="region of interest" description="Disordered" evidence="2">
    <location>
        <begin position="34"/>
        <end position="119"/>
    </location>
</feature>
<dbReference type="GO" id="GO:0005634">
    <property type="term" value="C:nucleus"/>
    <property type="evidence" value="ECO:0007669"/>
    <property type="project" value="TreeGrafter"/>
</dbReference>
<dbReference type="Proteomes" id="UP000076874">
    <property type="component" value="Unassembled WGS sequence"/>
</dbReference>
<evidence type="ECO:0000256" key="1">
    <source>
        <dbReference type="ARBA" id="ARBA00023054"/>
    </source>
</evidence>
<accession>A0A167N743</accession>
<dbReference type="EMBL" id="AZHD01000020">
    <property type="protein sequence ID" value="OAA55208.1"/>
    <property type="molecule type" value="Genomic_DNA"/>
</dbReference>
<evidence type="ECO:0000313" key="4">
    <source>
        <dbReference type="Proteomes" id="UP000076874"/>
    </source>
</evidence>
<proteinExistence type="predicted"/>
<protein>
    <submittedName>
        <fullName evidence="3">Uncharacterized protein</fullName>
    </submittedName>
</protein>
<dbReference type="OrthoDB" id="333551at2759"/>
<keyword evidence="1" id="KW-0175">Coiled coil</keyword>
<evidence type="ECO:0000313" key="3">
    <source>
        <dbReference type="EMBL" id="OAA55208.1"/>
    </source>
</evidence>
<dbReference type="PANTHER" id="PTHR15885:SF1">
    <property type="entry name" value="COILED-COIL DOMAIN-CONTAINING PROTEIN 174"/>
    <property type="match status" value="1"/>
</dbReference>
<organism evidence="3 4">
    <name type="scientific">Niveomyces insectorum RCEF 264</name>
    <dbReference type="NCBI Taxonomy" id="1081102"/>
    <lineage>
        <taxon>Eukaryota</taxon>
        <taxon>Fungi</taxon>
        <taxon>Dikarya</taxon>
        <taxon>Ascomycota</taxon>
        <taxon>Pezizomycotina</taxon>
        <taxon>Sordariomycetes</taxon>
        <taxon>Hypocreomycetidae</taxon>
        <taxon>Hypocreales</taxon>
        <taxon>Cordycipitaceae</taxon>
        <taxon>Niveomyces</taxon>
    </lineage>
</organism>
<dbReference type="Pfam" id="PF13300">
    <property type="entry name" value="DUF4078"/>
    <property type="match status" value="1"/>
</dbReference>
<dbReference type="PANTHER" id="PTHR15885">
    <property type="entry name" value="COILED-COIL DOMAIN-CONTAINING PROTEIN 174"/>
    <property type="match status" value="1"/>
</dbReference>
<sequence>MPQDPNLYGQRAATTKKKTELGLSNTLDFAAQLRSLIREKPKGGAGASSRTDASTKKRKSESLFSGGSKKKQKNSGASAGDVLQVGGDETTPATVSRVTDRPKHENWSKRDVQTGSGNDSFYAEVDAAEREHIRTKLAAKARRYALMQRGDYVPREGEAAPLVDFDRKWAERTVGDELASEDTENDTEDGSGEEDDEGGAHSTELVEHIDEFGRSRLVPRTVRDRALRRQARAFRAARELAELRARPTLPANGGSGGDGGDGSGLLYGDVIQTEAIETAVEGTAWQKKDVEETDDGVTPTHYRAQDDIRTRGAAFYAFAAEDEAARAAQMQALSDERAKTEAARAARRTELDARKQAVAARRAALAERKAAKLADGFLNGLQRDFLKTDGGKRENWKTVTDGSQQ</sequence>
<feature type="compositionally biased region" description="Basic and acidic residues" evidence="2">
    <location>
        <begin position="98"/>
        <end position="112"/>
    </location>
</feature>
<dbReference type="InterPro" id="IPR025066">
    <property type="entry name" value="CCDC174-like"/>
</dbReference>